<feature type="compositionally biased region" description="Basic and acidic residues" evidence="2">
    <location>
        <begin position="234"/>
        <end position="246"/>
    </location>
</feature>
<dbReference type="AlphaFoldDB" id="A0A0W0S434"/>
<gene>
    <name evidence="4" type="ORF">Lbru_2358</name>
</gene>
<evidence type="ECO:0000256" key="3">
    <source>
        <dbReference type="SAM" id="Phobius"/>
    </source>
</evidence>
<feature type="transmembrane region" description="Helical" evidence="3">
    <location>
        <begin position="6"/>
        <end position="28"/>
    </location>
</feature>
<organism evidence="4 5">
    <name type="scientific">Legionella brunensis</name>
    <dbReference type="NCBI Taxonomy" id="29422"/>
    <lineage>
        <taxon>Bacteria</taxon>
        <taxon>Pseudomonadati</taxon>
        <taxon>Pseudomonadota</taxon>
        <taxon>Gammaproteobacteria</taxon>
        <taxon>Legionellales</taxon>
        <taxon>Legionellaceae</taxon>
        <taxon>Legionella</taxon>
    </lineage>
</organism>
<keyword evidence="3" id="KW-1133">Transmembrane helix</keyword>
<feature type="region of interest" description="Disordered" evidence="2">
    <location>
        <begin position="234"/>
        <end position="279"/>
    </location>
</feature>
<sequence>MEPIAIAIICATAFGVVAVLSAFIRQLLLSRDKSLNDKAQQIALTQEVRELENLRNQMTNNKRFDSHYQVLGSNKDAIQYLDQKIEDILKKKAELIERYAQIAIKESTSIVSGEQSLERKAICDKLKNEIDSELEFYNGELEQLQKRRDSLWDTHSELKDYLLEQEKKRNRHLDDIYQRHTGLLEKIYLRHNRNSENIAVKSIDAGTQTFKAMIMAPITLLMQYFKPSNNVDEDKAKDEIEAREDVLDAEDDINGNQDDDVVENTPGKDSKDTKPEFVM</sequence>
<name>A0A0W0S434_9GAMM</name>
<protein>
    <submittedName>
        <fullName evidence="4">Uncharacterized protein</fullName>
    </submittedName>
</protein>
<dbReference type="Proteomes" id="UP000054742">
    <property type="component" value="Unassembled WGS sequence"/>
</dbReference>
<feature type="compositionally biased region" description="Acidic residues" evidence="2">
    <location>
        <begin position="247"/>
        <end position="262"/>
    </location>
</feature>
<dbReference type="PATRIC" id="fig|29422.6.peg.2508"/>
<keyword evidence="3" id="KW-0812">Transmembrane</keyword>
<dbReference type="EMBL" id="LNXV01000033">
    <property type="protein sequence ID" value="KTC78066.1"/>
    <property type="molecule type" value="Genomic_DNA"/>
</dbReference>
<evidence type="ECO:0000256" key="2">
    <source>
        <dbReference type="SAM" id="MobiDB-lite"/>
    </source>
</evidence>
<reference evidence="4 5" key="1">
    <citation type="submission" date="2015-11" db="EMBL/GenBank/DDBJ databases">
        <title>Genomic analysis of 38 Legionella species identifies large and diverse effector repertoires.</title>
        <authorList>
            <person name="Burstein D."/>
            <person name="Amaro F."/>
            <person name="Zusman T."/>
            <person name="Lifshitz Z."/>
            <person name="Cohen O."/>
            <person name="Gilbert J.A."/>
            <person name="Pupko T."/>
            <person name="Shuman H.A."/>
            <person name="Segal G."/>
        </authorList>
    </citation>
    <scope>NUCLEOTIDE SEQUENCE [LARGE SCALE GENOMIC DNA]</scope>
    <source>
        <strain evidence="4 5">ATCC 43878</strain>
    </source>
</reference>
<feature type="coiled-coil region" evidence="1">
    <location>
        <begin position="41"/>
        <end position="98"/>
    </location>
</feature>
<keyword evidence="1" id="KW-0175">Coiled coil</keyword>
<accession>A0A0W0S434</accession>
<dbReference type="RefSeq" id="WP_058442345.1">
    <property type="nucleotide sequence ID" value="NZ_CAAAHU010000026.1"/>
</dbReference>
<keyword evidence="5" id="KW-1185">Reference proteome</keyword>
<feature type="compositionally biased region" description="Basic and acidic residues" evidence="2">
    <location>
        <begin position="266"/>
        <end position="279"/>
    </location>
</feature>
<evidence type="ECO:0000313" key="4">
    <source>
        <dbReference type="EMBL" id="KTC78066.1"/>
    </source>
</evidence>
<proteinExistence type="predicted"/>
<dbReference type="STRING" id="29422.Lbru_2358"/>
<keyword evidence="3" id="KW-0472">Membrane</keyword>
<evidence type="ECO:0000313" key="5">
    <source>
        <dbReference type="Proteomes" id="UP000054742"/>
    </source>
</evidence>
<comment type="caution">
    <text evidence="4">The sequence shown here is derived from an EMBL/GenBank/DDBJ whole genome shotgun (WGS) entry which is preliminary data.</text>
</comment>
<dbReference type="OrthoDB" id="5650710at2"/>
<evidence type="ECO:0000256" key="1">
    <source>
        <dbReference type="SAM" id="Coils"/>
    </source>
</evidence>